<evidence type="ECO:0000313" key="1">
    <source>
        <dbReference type="Proteomes" id="UP000095283"/>
    </source>
</evidence>
<sequence length="234" mass="27576">MGPTLYYSVNRLSSFSQTYIRPMLQRGYRKEIKENKLLEMDRFETMRSAFISIAIRYSSLESHLCYSGDIPREMLEEEEFFIHKKKEDIEKRTEKLTKDISHIRQLMHNPLEEFYANRNLVDEEENERRRMSAIHHMRLLQNKARGMQPGTTRYLYNVFCRKSKRSFFGGRKLSKRNTHQGLILASMGSLGIHTVEAGNSRKDSELTREDEGLTMGSNDQHQLYTIREGSEVQP</sequence>
<proteinExistence type="predicted"/>
<dbReference type="AlphaFoldDB" id="A0A1I7X9Y6"/>
<dbReference type="WBParaSite" id="Hba_14250">
    <property type="protein sequence ID" value="Hba_14250"/>
    <property type="gene ID" value="Hba_14250"/>
</dbReference>
<reference evidence="2" key="1">
    <citation type="submission" date="2016-11" db="UniProtKB">
        <authorList>
            <consortium name="WormBaseParasite"/>
        </authorList>
    </citation>
    <scope>IDENTIFICATION</scope>
</reference>
<dbReference type="Proteomes" id="UP000095283">
    <property type="component" value="Unplaced"/>
</dbReference>
<accession>A0A1I7X9Y6</accession>
<keyword evidence="1" id="KW-1185">Reference proteome</keyword>
<organism evidence="1 2">
    <name type="scientific">Heterorhabditis bacteriophora</name>
    <name type="common">Entomopathogenic nematode worm</name>
    <dbReference type="NCBI Taxonomy" id="37862"/>
    <lineage>
        <taxon>Eukaryota</taxon>
        <taxon>Metazoa</taxon>
        <taxon>Ecdysozoa</taxon>
        <taxon>Nematoda</taxon>
        <taxon>Chromadorea</taxon>
        <taxon>Rhabditida</taxon>
        <taxon>Rhabditina</taxon>
        <taxon>Rhabditomorpha</taxon>
        <taxon>Strongyloidea</taxon>
        <taxon>Heterorhabditidae</taxon>
        <taxon>Heterorhabditis</taxon>
    </lineage>
</organism>
<protein>
    <submittedName>
        <fullName evidence="2">Uncharacterized protein</fullName>
    </submittedName>
</protein>
<evidence type="ECO:0000313" key="2">
    <source>
        <dbReference type="WBParaSite" id="Hba_14250"/>
    </source>
</evidence>
<name>A0A1I7X9Y6_HETBA</name>